<gene>
    <name evidence="5" type="ORF">MNBD_GAMMA24-2318</name>
</gene>
<dbReference type="AlphaFoldDB" id="A0A3B1BIE5"/>
<dbReference type="PROSITE" id="PS51257">
    <property type="entry name" value="PROKAR_LIPOPROTEIN"/>
    <property type="match status" value="1"/>
</dbReference>
<evidence type="ECO:0000256" key="2">
    <source>
        <dbReference type="ARBA" id="ARBA00022723"/>
    </source>
</evidence>
<dbReference type="EMBL" id="UOFZ01000003">
    <property type="protein sequence ID" value="VAX11873.1"/>
    <property type="molecule type" value="Genomic_DNA"/>
</dbReference>
<feature type="domain" description="Cytochrome c" evidence="4">
    <location>
        <begin position="34"/>
        <end position="127"/>
    </location>
</feature>
<evidence type="ECO:0000256" key="3">
    <source>
        <dbReference type="ARBA" id="ARBA00023004"/>
    </source>
</evidence>
<dbReference type="PANTHER" id="PTHR35008:SF4">
    <property type="entry name" value="BLL4482 PROTEIN"/>
    <property type="match status" value="1"/>
</dbReference>
<organism evidence="5">
    <name type="scientific">hydrothermal vent metagenome</name>
    <dbReference type="NCBI Taxonomy" id="652676"/>
    <lineage>
        <taxon>unclassified sequences</taxon>
        <taxon>metagenomes</taxon>
        <taxon>ecological metagenomes</taxon>
    </lineage>
</organism>
<dbReference type="InterPro" id="IPR051459">
    <property type="entry name" value="Cytochrome_c-type_DH"/>
</dbReference>
<dbReference type="PANTHER" id="PTHR35008">
    <property type="entry name" value="BLL4482 PROTEIN-RELATED"/>
    <property type="match status" value="1"/>
</dbReference>
<keyword evidence="1" id="KW-0349">Heme</keyword>
<proteinExistence type="predicted"/>
<dbReference type="SUPFAM" id="SSF46626">
    <property type="entry name" value="Cytochrome c"/>
    <property type="match status" value="1"/>
</dbReference>
<evidence type="ECO:0000256" key="1">
    <source>
        <dbReference type="ARBA" id="ARBA00022617"/>
    </source>
</evidence>
<evidence type="ECO:0000313" key="5">
    <source>
        <dbReference type="EMBL" id="VAX11873.1"/>
    </source>
</evidence>
<name>A0A3B1BIE5_9ZZZZ</name>
<keyword evidence="3" id="KW-0408">Iron</keyword>
<dbReference type="Pfam" id="PF13442">
    <property type="entry name" value="Cytochrome_CBB3"/>
    <property type="match status" value="1"/>
</dbReference>
<protein>
    <submittedName>
        <fullName evidence="5">Cytochrome c, class I</fullName>
    </submittedName>
</protein>
<sequence length="142" mass="16127">MIKMLLFFIFPFLTISCGENNAETKVDGRWYTQSQVNSGRLVFEKNCAECHGKNAQGTFSWTRKRADGSYPPPPLNGTAHTWHHSMKLLKRTINDGGIPLGGKMPGFKDKLTEKEKNEVIAFFQSQWSKKIYDAWAKRGGLN</sequence>
<dbReference type="InterPro" id="IPR036909">
    <property type="entry name" value="Cyt_c-like_dom_sf"/>
</dbReference>
<accession>A0A3B1BIE5</accession>
<dbReference type="PROSITE" id="PS51007">
    <property type="entry name" value="CYTC"/>
    <property type="match status" value="1"/>
</dbReference>
<dbReference type="Gene3D" id="1.10.760.10">
    <property type="entry name" value="Cytochrome c-like domain"/>
    <property type="match status" value="1"/>
</dbReference>
<dbReference type="InterPro" id="IPR009056">
    <property type="entry name" value="Cyt_c-like_dom"/>
</dbReference>
<dbReference type="GO" id="GO:0046872">
    <property type="term" value="F:metal ion binding"/>
    <property type="evidence" value="ECO:0007669"/>
    <property type="project" value="UniProtKB-KW"/>
</dbReference>
<reference evidence="5" key="1">
    <citation type="submission" date="2018-06" db="EMBL/GenBank/DDBJ databases">
        <authorList>
            <person name="Zhirakovskaya E."/>
        </authorList>
    </citation>
    <scope>NUCLEOTIDE SEQUENCE</scope>
</reference>
<dbReference type="GO" id="GO:0020037">
    <property type="term" value="F:heme binding"/>
    <property type="evidence" value="ECO:0007669"/>
    <property type="project" value="InterPro"/>
</dbReference>
<dbReference type="GO" id="GO:0009055">
    <property type="term" value="F:electron transfer activity"/>
    <property type="evidence" value="ECO:0007669"/>
    <property type="project" value="InterPro"/>
</dbReference>
<keyword evidence="2" id="KW-0479">Metal-binding</keyword>
<evidence type="ECO:0000259" key="4">
    <source>
        <dbReference type="PROSITE" id="PS51007"/>
    </source>
</evidence>